<reference evidence="1 2" key="1">
    <citation type="submission" date="2020-11" db="EMBL/GenBank/DDBJ databases">
        <title>Pseudomonas fulva producing VIM-24.</title>
        <authorList>
            <person name="Liu S."/>
        </authorList>
    </citation>
    <scope>NUCLEOTIDE SEQUENCE [LARGE SCALE GENOMIC DNA]</scope>
    <source>
        <strain evidence="1 2">ZDHY414</strain>
    </source>
</reference>
<sequence length="57" mass="6762">MDIYDPQNRILVTAGLAKKYHSFEFQKEYKTFLESGQEELKDKFGPAPWQRTPRSCH</sequence>
<dbReference type="EMBL" id="CP064946">
    <property type="protein sequence ID" value="QPH51211.1"/>
    <property type="molecule type" value="Genomic_DNA"/>
</dbReference>
<evidence type="ECO:0000313" key="2">
    <source>
        <dbReference type="Proteomes" id="UP000594430"/>
    </source>
</evidence>
<dbReference type="RefSeq" id="WP_157852861.1">
    <property type="nucleotide sequence ID" value="NZ_BQHM01000008.1"/>
</dbReference>
<gene>
    <name evidence="1" type="ORF">IZU98_11225</name>
</gene>
<proteinExistence type="predicted"/>
<name>A0A7S9LLF0_9PSED</name>
<accession>A0A7S9LLF0</accession>
<protein>
    <submittedName>
        <fullName evidence="1">Uncharacterized protein</fullName>
    </submittedName>
</protein>
<evidence type="ECO:0000313" key="1">
    <source>
        <dbReference type="EMBL" id="QPH51211.1"/>
    </source>
</evidence>
<dbReference type="Proteomes" id="UP000594430">
    <property type="component" value="Chromosome"/>
</dbReference>
<organism evidence="1 2">
    <name type="scientific">Pseudomonas fulva</name>
    <dbReference type="NCBI Taxonomy" id="47880"/>
    <lineage>
        <taxon>Bacteria</taxon>
        <taxon>Pseudomonadati</taxon>
        <taxon>Pseudomonadota</taxon>
        <taxon>Gammaproteobacteria</taxon>
        <taxon>Pseudomonadales</taxon>
        <taxon>Pseudomonadaceae</taxon>
        <taxon>Pseudomonas</taxon>
    </lineage>
</organism>
<dbReference type="AlphaFoldDB" id="A0A7S9LLF0"/>